<evidence type="ECO:0000256" key="4">
    <source>
        <dbReference type="ARBA" id="ARBA00022692"/>
    </source>
</evidence>
<keyword evidence="4 7" id="KW-0812">Transmembrane</keyword>
<feature type="transmembrane region" description="Helical" evidence="7">
    <location>
        <begin position="38"/>
        <end position="57"/>
    </location>
</feature>
<dbReference type="PROSITE" id="PS50887">
    <property type="entry name" value="GGDEF"/>
    <property type="match status" value="1"/>
</dbReference>
<feature type="domain" description="PAC" evidence="9">
    <location>
        <begin position="809"/>
        <end position="863"/>
    </location>
</feature>
<dbReference type="InterPro" id="IPR000014">
    <property type="entry name" value="PAS"/>
</dbReference>
<feature type="transmembrane region" description="Helical" evidence="7">
    <location>
        <begin position="69"/>
        <end position="94"/>
    </location>
</feature>
<evidence type="ECO:0000313" key="12">
    <source>
        <dbReference type="EMBL" id="TVT54580.1"/>
    </source>
</evidence>
<evidence type="ECO:0000313" key="13">
    <source>
        <dbReference type="Proteomes" id="UP000317355"/>
    </source>
</evidence>
<dbReference type="PANTHER" id="PTHR44757">
    <property type="entry name" value="DIGUANYLATE CYCLASE DGCP"/>
    <property type="match status" value="1"/>
</dbReference>
<dbReference type="InterPro" id="IPR029787">
    <property type="entry name" value="Nucleotide_cyclase"/>
</dbReference>
<dbReference type="Pfam" id="PF00563">
    <property type="entry name" value="EAL"/>
    <property type="match status" value="1"/>
</dbReference>
<dbReference type="Pfam" id="PF00990">
    <property type="entry name" value="GGDEF"/>
    <property type="match status" value="1"/>
</dbReference>
<name>A0A558D0P8_9GAMM</name>
<dbReference type="CDD" id="cd01949">
    <property type="entry name" value="GGDEF"/>
    <property type="match status" value="1"/>
</dbReference>
<dbReference type="SMART" id="SM00091">
    <property type="entry name" value="PAS"/>
    <property type="match status" value="5"/>
</dbReference>
<dbReference type="InterPro" id="IPR000700">
    <property type="entry name" value="PAS-assoc_C"/>
</dbReference>
<dbReference type="InterPro" id="IPR013655">
    <property type="entry name" value="PAS_fold_3"/>
</dbReference>
<feature type="domain" description="EAL" evidence="10">
    <location>
        <begin position="1159"/>
        <end position="1412"/>
    </location>
</feature>
<feature type="domain" description="PAC" evidence="9">
    <location>
        <begin position="406"/>
        <end position="459"/>
    </location>
</feature>
<dbReference type="InterPro" id="IPR001610">
    <property type="entry name" value="PAC"/>
</dbReference>
<comment type="caution">
    <text evidence="12">The sequence shown here is derived from an EMBL/GenBank/DDBJ whole genome shotgun (WGS) entry which is preliminary data.</text>
</comment>
<dbReference type="InterPro" id="IPR043128">
    <property type="entry name" value="Rev_trsase/Diguanyl_cyclase"/>
</dbReference>
<dbReference type="PROSITE" id="PS50112">
    <property type="entry name" value="PAS"/>
    <property type="match status" value="1"/>
</dbReference>
<keyword evidence="5 7" id="KW-1133">Transmembrane helix</keyword>
<dbReference type="InterPro" id="IPR000160">
    <property type="entry name" value="GGDEF_dom"/>
</dbReference>
<evidence type="ECO:0000259" key="8">
    <source>
        <dbReference type="PROSITE" id="PS50112"/>
    </source>
</evidence>
<comment type="subcellular location">
    <subcellularLocation>
        <location evidence="2">Cell membrane</location>
        <topology evidence="2">Multi-pass membrane protein</topology>
    </subcellularLocation>
</comment>
<feature type="domain" description="PAC" evidence="9">
    <location>
        <begin position="692"/>
        <end position="743"/>
    </location>
</feature>
<gene>
    <name evidence="12" type="ORF">FHK82_10330</name>
</gene>
<accession>A0A558D0P8</accession>
<dbReference type="InterPro" id="IPR035965">
    <property type="entry name" value="PAS-like_dom_sf"/>
</dbReference>
<dbReference type="SUPFAM" id="SSF55073">
    <property type="entry name" value="Nucleotide cyclase"/>
    <property type="match status" value="1"/>
</dbReference>
<dbReference type="InterPro" id="IPR011620">
    <property type="entry name" value="Sig_transdc_His_kinase_LytS_TM"/>
</dbReference>
<evidence type="ECO:0000256" key="3">
    <source>
        <dbReference type="ARBA" id="ARBA00022475"/>
    </source>
</evidence>
<dbReference type="SMART" id="SM00267">
    <property type="entry name" value="GGDEF"/>
    <property type="match status" value="1"/>
</dbReference>
<proteinExistence type="predicted"/>
<dbReference type="PROSITE" id="PS50113">
    <property type="entry name" value="PAC"/>
    <property type="match status" value="4"/>
</dbReference>
<evidence type="ECO:0000256" key="6">
    <source>
        <dbReference type="ARBA" id="ARBA00023136"/>
    </source>
</evidence>
<comment type="cofactor">
    <cofactor evidence="1">
        <name>Mg(2+)</name>
        <dbReference type="ChEBI" id="CHEBI:18420"/>
    </cofactor>
</comment>
<feature type="domain" description="PAC" evidence="9">
    <location>
        <begin position="931"/>
        <end position="985"/>
    </location>
</feature>
<evidence type="ECO:0000259" key="11">
    <source>
        <dbReference type="PROSITE" id="PS50887"/>
    </source>
</evidence>
<dbReference type="SMART" id="SM00086">
    <property type="entry name" value="PAC"/>
    <property type="match status" value="4"/>
</dbReference>
<dbReference type="InterPro" id="IPR052155">
    <property type="entry name" value="Biofilm_reg_signaling"/>
</dbReference>
<feature type="transmembrane region" description="Helical" evidence="7">
    <location>
        <begin position="166"/>
        <end position="185"/>
    </location>
</feature>
<dbReference type="Gene3D" id="3.30.70.270">
    <property type="match status" value="1"/>
</dbReference>
<dbReference type="SUPFAM" id="SSF55785">
    <property type="entry name" value="PYP-like sensor domain (PAS domain)"/>
    <property type="match status" value="6"/>
</dbReference>
<reference evidence="12 13" key="1">
    <citation type="submission" date="2019-07" db="EMBL/GenBank/DDBJ databases">
        <title>The pathways for chlorine oxyanion respiration interact through the shared metabolite chlorate.</title>
        <authorList>
            <person name="Barnum T.P."/>
            <person name="Cheng Y."/>
            <person name="Hill K.A."/>
            <person name="Lucas L.N."/>
            <person name="Carlson H.K."/>
            <person name="Coates J.D."/>
        </authorList>
    </citation>
    <scope>NUCLEOTIDE SEQUENCE [LARGE SCALE GENOMIC DNA]</scope>
    <source>
        <strain evidence="12">BK-3</strain>
    </source>
</reference>
<dbReference type="Pfam" id="PF08447">
    <property type="entry name" value="PAS_3"/>
    <property type="match status" value="1"/>
</dbReference>
<dbReference type="GO" id="GO:0005886">
    <property type="term" value="C:plasma membrane"/>
    <property type="evidence" value="ECO:0007669"/>
    <property type="project" value="UniProtKB-SubCell"/>
</dbReference>
<dbReference type="InterPro" id="IPR035919">
    <property type="entry name" value="EAL_sf"/>
</dbReference>
<dbReference type="CDD" id="cd01948">
    <property type="entry name" value="EAL"/>
    <property type="match status" value="1"/>
</dbReference>
<evidence type="ECO:0000256" key="5">
    <source>
        <dbReference type="ARBA" id="ARBA00022989"/>
    </source>
</evidence>
<dbReference type="CDD" id="cd00130">
    <property type="entry name" value="PAS"/>
    <property type="match status" value="2"/>
</dbReference>
<evidence type="ECO:0000256" key="2">
    <source>
        <dbReference type="ARBA" id="ARBA00004651"/>
    </source>
</evidence>
<dbReference type="Pfam" id="PF12860">
    <property type="entry name" value="PAS_7"/>
    <property type="match status" value="1"/>
</dbReference>
<dbReference type="Proteomes" id="UP000317355">
    <property type="component" value="Unassembled WGS sequence"/>
</dbReference>
<dbReference type="Gene3D" id="3.30.450.20">
    <property type="entry name" value="PAS domain"/>
    <property type="match status" value="6"/>
</dbReference>
<dbReference type="FunFam" id="3.30.70.270:FF:000001">
    <property type="entry name" value="Diguanylate cyclase domain protein"/>
    <property type="match status" value="1"/>
</dbReference>
<dbReference type="PROSITE" id="PS50883">
    <property type="entry name" value="EAL"/>
    <property type="match status" value="1"/>
</dbReference>
<keyword evidence="3" id="KW-1003">Cell membrane</keyword>
<evidence type="ECO:0000259" key="9">
    <source>
        <dbReference type="PROSITE" id="PS50113"/>
    </source>
</evidence>
<dbReference type="Pfam" id="PF07694">
    <property type="entry name" value="5TM-5TMR_LYT"/>
    <property type="match status" value="1"/>
</dbReference>
<feature type="transmembrane region" description="Helical" evidence="7">
    <location>
        <begin position="103"/>
        <end position="124"/>
    </location>
</feature>
<feature type="domain" description="GGDEF" evidence="11">
    <location>
        <begin position="1017"/>
        <end position="1150"/>
    </location>
</feature>
<dbReference type="GO" id="GO:0000155">
    <property type="term" value="F:phosphorelay sensor kinase activity"/>
    <property type="evidence" value="ECO:0007669"/>
    <property type="project" value="InterPro"/>
</dbReference>
<feature type="transmembrane region" description="Helical" evidence="7">
    <location>
        <begin position="6"/>
        <end position="26"/>
    </location>
</feature>
<dbReference type="InterPro" id="IPR001633">
    <property type="entry name" value="EAL_dom"/>
</dbReference>
<sequence>MDTGSFLGLLNNAILLLALSVIYEGVGLNELANRRLREVLSGVLVGVIGIAVMLTPWELSPGIFFDTRWVLTSICGLFFGWLPTLIAGVILVLFRLLQGGDGAVFGSLVIIATSLVGLGWRYLIQHRNWPIGWIQLYLFGITIQFVTLACMMFMPDNIRWTIIQTVGPPMLLVFPVVTLLLGLALRRQDLLRLAHDEIRFKNTVLSTQQEASEDGILAVDNEGKILSCNGRMKRLWDVPESVLQTGLETELIGHQLEQVLTSREFASWLNRMQRYPYEQACECVSLKSGQVIECYTSPLLSDSGDHYGRLWSYRDITRREQMEADLIRERNQAESILEGTNAGTWHWNIEQGSMEVDERFAAVAGFEQQELMPLAVEVWRKRLHPEDDPDVDLQLIDHIKGKKSYYDHEFRLLHKLGHWVWVNARGKVSNSDASGKATSMSGILIDISARKAMEDDLRKSEELFRNSFKVTPIPASLTRVKDGQYFEVNQAYVDTFGWSEAHLLSAKTTIKGVWLKQSDREDWLSALHEHGSVADYPVRLTNSKGEHLDIQMSACLIDYAGEPCVLTMLYDVTGWKQAEAEIREREYRYRTLFDSAEVSIWNEDFTGVLNTLQLLRDNGVTDLRAHLKENSEAIRDIAALIKVVHVNQATLELFGITSELEFFNSVGDLFGDEAEEVFVNELCAIWEGHSYFRSEAKLKRLDGKEITGLISMPISSSEDDMRNVPVSILDITDRVIAEQALAASQSLYRTILDSMDEVGEGLMIVGADSRIEYMNHTMVNWFGDQMGERGEASIASLDRESGYSAVPAHAGTRRIMQYHPGDADGRHFEVVSAPIQNRNGSVSRLEIIRDITNRKQQEVQIRKLSQAVEQSPVSVVITDTEGNIEYVNSAFERISGYKSQEVIGQHTRLLQSGSTPQAQYEDLWQTVLAGKTWQGELQNKKKSGELFWERAFIAPVLDNTGVISNFLAVKEDITLQKEQEERILRQAHFDSLTELPNRFLSLDRLSQLIKDAARSAHHVAVLFLDLDDFKKVNDTMGHETGDQLLKLAASRLRAILRDHDTVGRLGGDEFIILLGGLSEVNDSRQAAEQVLEQFRRPFSLQGRELVLTVSLGIALYPEDGSNPAELLRNADTAMYHSKAEGRNTYHYFTDSMNQGVARRLIIEEQLRGALVRGELSVLYQPLIEIASRRMIGAEALLRWCNPLLGNVSPAEFIPIAEQTGMILPIGEYVIEEALAQLALWQQTDLSLKVAVNISPRQFRDPQLVSFIEQTLERSGITASSLELEITEGVLMSGLRHIDRALATLNELGVEIAMDDFGTGYSSLSYLRSYPFDILKIDQSFIRDITVDDADRALVSAAIAMAHGLGLKVVAEGVETEAQLAYLVSQRCDFAQGYLFSRPVESESIRQLLLLEEAY</sequence>
<organism evidence="12 13">
    <name type="scientific">Sedimenticola thiotaurini</name>
    <dbReference type="NCBI Taxonomy" id="1543721"/>
    <lineage>
        <taxon>Bacteria</taxon>
        <taxon>Pseudomonadati</taxon>
        <taxon>Pseudomonadota</taxon>
        <taxon>Gammaproteobacteria</taxon>
        <taxon>Chromatiales</taxon>
        <taxon>Sedimenticolaceae</taxon>
        <taxon>Sedimenticola</taxon>
    </lineage>
</organism>
<keyword evidence="6 7" id="KW-0472">Membrane</keyword>
<evidence type="ECO:0000256" key="1">
    <source>
        <dbReference type="ARBA" id="ARBA00001946"/>
    </source>
</evidence>
<dbReference type="SUPFAM" id="SSF141868">
    <property type="entry name" value="EAL domain-like"/>
    <property type="match status" value="1"/>
</dbReference>
<dbReference type="NCBIfam" id="TIGR00229">
    <property type="entry name" value="sensory_box"/>
    <property type="match status" value="3"/>
</dbReference>
<evidence type="ECO:0000256" key="7">
    <source>
        <dbReference type="SAM" id="Phobius"/>
    </source>
</evidence>
<dbReference type="Gene3D" id="3.20.20.450">
    <property type="entry name" value="EAL domain"/>
    <property type="match status" value="1"/>
</dbReference>
<protein>
    <submittedName>
        <fullName evidence="12">EAL domain-containing protein</fullName>
    </submittedName>
</protein>
<dbReference type="SMART" id="SM00052">
    <property type="entry name" value="EAL"/>
    <property type="match status" value="1"/>
</dbReference>
<evidence type="ECO:0000259" key="10">
    <source>
        <dbReference type="PROSITE" id="PS50883"/>
    </source>
</evidence>
<dbReference type="PANTHER" id="PTHR44757:SF2">
    <property type="entry name" value="BIOFILM ARCHITECTURE MAINTENANCE PROTEIN MBAA"/>
    <property type="match status" value="1"/>
</dbReference>
<dbReference type="EMBL" id="VMRY01000041">
    <property type="protein sequence ID" value="TVT54580.1"/>
    <property type="molecule type" value="Genomic_DNA"/>
</dbReference>
<dbReference type="GO" id="GO:0071555">
    <property type="term" value="P:cell wall organization"/>
    <property type="evidence" value="ECO:0007669"/>
    <property type="project" value="InterPro"/>
</dbReference>
<feature type="domain" description="PAS" evidence="8">
    <location>
        <begin position="860"/>
        <end position="905"/>
    </location>
</feature>
<dbReference type="Pfam" id="PF13426">
    <property type="entry name" value="PAS_9"/>
    <property type="match status" value="2"/>
</dbReference>
<feature type="transmembrane region" description="Helical" evidence="7">
    <location>
        <begin position="136"/>
        <end position="154"/>
    </location>
</feature>
<dbReference type="NCBIfam" id="TIGR00254">
    <property type="entry name" value="GGDEF"/>
    <property type="match status" value="1"/>
</dbReference>